<dbReference type="InterPro" id="IPR001810">
    <property type="entry name" value="F-box_dom"/>
</dbReference>
<sequence>MEARESSSSGGEARVCGRGVALYLGMHGRAMKPVCKPSADRITNLPADVTLRILELLPVKEAAKMAALSTTWRSH</sequence>
<dbReference type="AlphaFoldDB" id="A0AAV2F2U8"/>
<accession>A0AAV2F2U8</accession>
<name>A0AAV2F2U8_9ROSI</name>
<reference evidence="2 3" key="1">
    <citation type="submission" date="2024-04" db="EMBL/GenBank/DDBJ databases">
        <authorList>
            <person name="Fracassetti M."/>
        </authorList>
    </citation>
    <scope>NUCLEOTIDE SEQUENCE [LARGE SCALE GENOMIC DNA]</scope>
</reference>
<dbReference type="Pfam" id="PF00646">
    <property type="entry name" value="F-box"/>
    <property type="match status" value="1"/>
</dbReference>
<feature type="domain" description="F-box" evidence="1">
    <location>
        <begin position="39"/>
        <end position="75"/>
    </location>
</feature>
<dbReference type="SUPFAM" id="SSF81383">
    <property type="entry name" value="F-box domain"/>
    <property type="match status" value="1"/>
</dbReference>
<evidence type="ECO:0000259" key="1">
    <source>
        <dbReference type="PROSITE" id="PS50181"/>
    </source>
</evidence>
<proteinExistence type="predicted"/>
<gene>
    <name evidence="2" type="ORF">LTRI10_LOCUS33131</name>
</gene>
<dbReference type="Proteomes" id="UP001497516">
    <property type="component" value="Chromosome 6"/>
</dbReference>
<dbReference type="PROSITE" id="PS50181">
    <property type="entry name" value="FBOX"/>
    <property type="match status" value="1"/>
</dbReference>
<organism evidence="2 3">
    <name type="scientific">Linum trigynum</name>
    <dbReference type="NCBI Taxonomy" id="586398"/>
    <lineage>
        <taxon>Eukaryota</taxon>
        <taxon>Viridiplantae</taxon>
        <taxon>Streptophyta</taxon>
        <taxon>Embryophyta</taxon>
        <taxon>Tracheophyta</taxon>
        <taxon>Spermatophyta</taxon>
        <taxon>Magnoliopsida</taxon>
        <taxon>eudicotyledons</taxon>
        <taxon>Gunneridae</taxon>
        <taxon>Pentapetalae</taxon>
        <taxon>rosids</taxon>
        <taxon>fabids</taxon>
        <taxon>Malpighiales</taxon>
        <taxon>Linaceae</taxon>
        <taxon>Linum</taxon>
    </lineage>
</organism>
<keyword evidence="3" id="KW-1185">Reference proteome</keyword>
<dbReference type="InterPro" id="IPR036047">
    <property type="entry name" value="F-box-like_dom_sf"/>
</dbReference>
<dbReference type="Gene3D" id="1.20.1280.50">
    <property type="match status" value="1"/>
</dbReference>
<protein>
    <recommendedName>
        <fullName evidence="1">F-box domain-containing protein</fullName>
    </recommendedName>
</protein>
<evidence type="ECO:0000313" key="2">
    <source>
        <dbReference type="EMBL" id="CAL1392489.1"/>
    </source>
</evidence>
<dbReference type="EMBL" id="OZ034819">
    <property type="protein sequence ID" value="CAL1392489.1"/>
    <property type="molecule type" value="Genomic_DNA"/>
</dbReference>
<evidence type="ECO:0000313" key="3">
    <source>
        <dbReference type="Proteomes" id="UP001497516"/>
    </source>
</evidence>